<comment type="caution">
    <text evidence="1">The sequence shown here is derived from an EMBL/GenBank/DDBJ whole genome shotgun (WGS) entry which is preliminary data.</text>
</comment>
<proteinExistence type="predicted"/>
<evidence type="ECO:0000313" key="2">
    <source>
        <dbReference type="Proteomes" id="UP000245627"/>
    </source>
</evidence>
<reference evidence="1 2" key="1">
    <citation type="submission" date="2018-04" db="EMBL/GenBank/DDBJ databases">
        <title>Sphingobacterium cortibacter sp. nov.</title>
        <authorList>
            <person name="Li Y."/>
        </authorList>
    </citation>
    <scope>NUCLEOTIDE SEQUENCE [LARGE SCALE GENOMIC DNA]</scope>
    <source>
        <strain evidence="1 2">2c-3</strain>
    </source>
</reference>
<sequence>MEPGWVKINTYSIVVEAEIVRQMLIENDIPAVVVNKQDVYVRFGNVELYVQQENEAAALELIDQQSNNPVD</sequence>
<dbReference type="EMBL" id="QDKG01000002">
    <property type="protein sequence ID" value="PVH25645.1"/>
    <property type="molecule type" value="Genomic_DNA"/>
</dbReference>
<gene>
    <name evidence="1" type="ORF">DC487_06790</name>
</gene>
<dbReference type="RefSeq" id="WP_116775217.1">
    <property type="nucleotide sequence ID" value="NZ_QDKG01000002.1"/>
</dbReference>
<dbReference type="Proteomes" id="UP000245627">
    <property type="component" value="Unassembled WGS sequence"/>
</dbReference>
<name>A0A2T8HJR7_9SPHI</name>
<dbReference type="OrthoDB" id="1467917at2"/>
<organism evidence="1 2">
    <name type="scientific">Sphingobacterium corticibacter</name>
    <dbReference type="NCBI Taxonomy" id="2171749"/>
    <lineage>
        <taxon>Bacteria</taxon>
        <taxon>Pseudomonadati</taxon>
        <taxon>Bacteroidota</taxon>
        <taxon>Sphingobacteriia</taxon>
        <taxon>Sphingobacteriales</taxon>
        <taxon>Sphingobacteriaceae</taxon>
        <taxon>Sphingobacterium</taxon>
    </lineage>
</organism>
<dbReference type="AlphaFoldDB" id="A0A2T8HJR7"/>
<evidence type="ECO:0000313" key="1">
    <source>
        <dbReference type="EMBL" id="PVH25645.1"/>
    </source>
</evidence>
<protein>
    <submittedName>
        <fullName evidence="1">Uncharacterized protein</fullName>
    </submittedName>
</protein>
<keyword evidence="2" id="KW-1185">Reference proteome</keyword>
<accession>A0A2T8HJR7</accession>